<gene>
    <name evidence="2" type="ORF">LPTSP1_09190</name>
</gene>
<dbReference type="EMBL" id="BFAY01000006">
    <property type="protein sequence ID" value="GBF37931.1"/>
    <property type="molecule type" value="Genomic_DNA"/>
</dbReference>
<dbReference type="InterPro" id="IPR029069">
    <property type="entry name" value="HotDog_dom_sf"/>
</dbReference>
<dbReference type="OrthoDB" id="9801625at2"/>
<evidence type="ECO:0000259" key="1">
    <source>
        <dbReference type="Pfam" id="PF01575"/>
    </source>
</evidence>
<name>A0A2P2D0B9_9LEPT</name>
<evidence type="ECO:0000313" key="2">
    <source>
        <dbReference type="EMBL" id="GBF37931.1"/>
    </source>
</evidence>
<evidence type="ECO:0000313" key="3">
    <source>
        <dbReference type="Proteomes" id="UP000245076"/>
    </source>
</evidence>
<dbReference type="CDD" id="cd03454">
    <property type="entry name" value="YdeM"/>
    <property type="match status" value="1"/>
</dbReference>
<feature type="domain" description="MaoC-like" evidence="1">
    <location>
        <begin position="17"/>
        <end position="126"/>
    </location>
</feature>
<protein>
    <submittedName>
        <fullName evidence="2">MaoC-like protein</fullName>
    </submittedName>
</protein>
<dbReference type="RefSeq" id="WP_108927665.1">
    <property type="nucleotide sequence ID" value="NZ_BFAY01000006.1"/>
</dbReference>
<dbReference type="Gene3D" id="3.10.129.10">
    <property type="entry name" value="Hotdog Thioesterase"/>
    <property type="match status" value="1"/>
</dbReference>
<dbReference type="InterPro" id="IPR002539">
    <property type="entry name" value="MaoC-like_dom"/>
</dbReference>
<keyword evidence="3" id="KW-1185">Reference proteome</keyword>
<dbReference type="PANTHER" id="PTHR43664:SF1">
    <property type="entry name" value="BETA-METHYLMALYL-COA DEHYDRATASE"/>
    <property type="match status" value="1"/>
</dbReference>
<dbReference type="AlphaFoldDB" id="A0A2P2D0B9"/>
<organism evidence="2 3">
    <name type="scientific">Leptospira johnsonii</name>
    <dbReference type="NCBI Taxonomy" id="1917820"/>
    <lineage>
        <taxon>Bacteria</taxon>
        <taxon>Pseudomonadati</taxon>
        <taxon>Spirochaetota</taxon>
        <taxon>Spirochaetia</taxon>
        <taxon>Leptospirales</taxon>
        <taxon>Leptospiraceae</taxon>
        <taxon>Leptospira</taxon>
    </lineage>
</organism>
<dbReference type="SUPFAM" id="SSF54637">
    <property type="entry name" value="Thioesterase/thiol ester dehydrase-isomerase"/>
    <property type="match status" value="1"/>
</dbReference>
<proteinExistence type="predicted"/>
<dbReference type="InterPro" id="IPR052342">
    <property type="entry name" value="MCH/BMMD"/>
</dbReference>
<accession>A0A2P2D0B9</accession>
<dbReference type="Proteomes" id="UP000245076">
    <property type="component" value="Unassembled WGS sequence"/>
</dbReference>
<reference evidence="2 3" key="1">
    <citation type="submission" date="2018-02" db="EMBL/GenBank/DDBJ databases">
        <title>Novel Leptospira species isolated from soil and water in Japan.</title>
        <authorList>
            <person name="Nakao R."/>
            <person name="Masuzawa T."/>
        </authorList>
    </citation>
    <scope>NUCLEOTIDE SEQUENCE [LARGE SCALE GENOMIC DNA]</scope>
    <source>
        <strain evidence="2 3">E8</strain>
    </source>
</reference>
<dbReference type="Pfam" id="PF01575">
    <property type="entry name" value="MaoC_dehydratas"/>
    <property type="match status" value="1"/>
</dbReference>
<dbReference type="PANTHER" id="PTHR43664">
    <property type="entry name" value="MONOAMINE OXIDASE-RELATED"/>
    <property type="match status" value="1"/>
</dbReference>
<comment type="caution">
    <text evidence="2">The sequence shown here is derived from an EMBL/GenBank/DDBJ whole genome shotgun (WGS) entry which is preliminary data.</text>
</comment>
<sequence>MVNEREIEIFFEDLKEGQSYDLGNYHVSREEILEFATKYDPQPFHLSEEGGKASQFGGLIASGWHATSIFMKLYVDGFLCRTSSQGSQGADLLRWKRPIHPGDILTGNFTIIECSKFRGDIGVARGKAELFNQDKKLVMSFIGNGMFKRRNPTS</sequence>